<name>A0ABZ0IHG0_9BACT</name>
<gene>
    <name evidence="3" type="ORF">RT717_15430</name>
</gene>
<feature type="signal peptide" evidence="1">
    <location>
        <begin position="1"/>
        <end position="19"/>
    </location>
</feature>
<evidence type="ECO:0000313" key="4">
    <source>
        <dbReference type="Proteomes" id="UP001302349"/>
    </source>
</evidence>
<evidence type="ECO:0000259" key="2">
    <source>
        <dbReference type="Pfam" id="PF12680"/>
    </source>
</evidence>
<sequence>MKSILLSMALFACVSAANAQNEELLRVFKDQVAAFNEGDVDRLTANVTDDFKWFSLTADTLLLEVEGKENFRQSMKYYFSAGQKSVSTIEQYAVDGERISFREVVSHQNKAGETVSSSAMGIYQIQNGKISRAWYFID</sequence>
<accession>A0ABZ0IHG0</accession>
<dbReference type="InterPro" id="IPR037401">
    <property type="entry name" value="SnoaL-like"/>
</dbReference>
<reference evidence="3 4" key="1">
    <citation type="journal article" date="2023" name="Microbiol. Resour. Announc.">
        <title>Complete Genome Sequence of Imperialibacter roseus strain P4T.</title>
        <authorList>
            <person name="Tizabi D.R."/>
            <person name="Bachvaroff T."/>
            <person name="Hill R.T."/>
        </authorList>
    </citation>
    <scope>NUCLEOTIDE SEQUENCE [LARGE SCALE GENOMIC DNA]</scope>
    <source>
        <strain evidence="3 4">P4T</strain>
    </source>
</reference>
<feature type="chain" id="PRO_5045741486" evidence="1">
    <location>
        <begin position="20"/>
        <end position="138"/>
    </location>
</feature>
<proteinExistence type="predicted"/>
<dbReference type="EMBL" id="CP136051">
    <property type="protein sequence ID" value="WOK04472.1"/>
    <property type="molecule type" value="Genomic_DNA"/>
</dbReference>
<protein>
    <submittedName>
        <fullName evidence="3">Nuclear transport factor 2 family protein</fullName>
    </submittedName>
</protein>
<dbReference type="Proteomes" id="UP001302349">
    <property type="component" value="Chromosome"/>
</dbReference>
<keyword evidence="4" id="KW-1185">Reference proteome</keyword>
<evidence type="ECO:0000313" key="3">
    <source>
        <dbReference type="EMBL" id="WOK04472.1"/>
    </source>
</evidence>
<dbReference type="SUPFAM" id="SSF54427">
    <property type="entry name" value="NTF2-like"/>
    <property type="match status" value="1"/>
</dbReference>
<keyword evidence="1" id="KW-0732">Signal</keyword>
<dbReference type="RefSeq" id="WP_317487282.1">
    <property type="nucleotide sequence ID" value="NZ_CP136051.1"/>
</dbReference>
<organism evidence="3 4">
    <name type="scientific">Imperialibacter roseus</name>
    <dbReference type="NCBI Taxonomy" id="1324217"/>
    <lineage>
        <taxon>Bacteria</taxon>
        <taxon>Pseudomonadati</taxon>
        <taxon>Bacteroidota</taxon>
        <taxon>Cytophagia</taxon>
        <taxon>Cytophagales</taxon>
        <taxon>Flammeovirgaceae</taxon>
        <taxon>Imperialibacter</taxon>
    </lineage>
</organism>
<feature type="domain" description="SnoaL-like" evidence="2">
    <location>
        <begin position="31"/>
        <end position="132"/>
    </location>
</feature>
<dbReference type="Gene3D" id="3.10.450.50">
    <property type="match status" value="1"/>
</dbReference>
<evidence type="ECO:0000256" key="1">
    <source>
        <dbReference type="SAM" id="SignalP"/>
    </source>
</evidence>
<dbReference type="InterPro" id="IPR032710">
    <property type="entry name" value="NTF2-like_dom_sf"/>
</dbReference>
<dbReference type="Pfam" id="PF12680">
    <property type="entry name" value="SnoaL_2"/>
    <property type="match status" value="1"/>
</dbReference>